<dbReference type="SUPFAM" id="SSF141868">
    <property type="entry name" value="EAL domain-like"/>
    <property type="match status" value="1"/>
</dbReference>
<evidence type="ECO:0000313" key="8">
    <source>
        <dbReference type="EMBL" id="CAH1210038.1"/>
    </source>
</evidence>
<comment type="caution">
    <text evidence="8">The sequence shown here is derived from an EMBL/GenBank/DDBJ whole genome shotgun (WGS) entry which is preliminary data.</text>
</comment>
<dbReference type="PANTHER" id="PTHR44757">
    <property type="entry name" value="DIGUANYLATE CYCLASE DGCP"/>
    <property type="match status" value="1"/>
</dbReference>
<feature type="transmembrane region" description="Helical" evidence="4">
    <location>
        <begin position="7"/>
        <end position="30"/>
    </location>
</feature>
<keyword evidence="4" id="KW-1133">Transmembrane helix</keyword>
<protein>
    <recommendedName>
        <fullName evidence="10">EAL domain-containing protein</fullName>
    </recommendedName>
</protein>
<dbReference type="PANTHER" id="PTHR44757:SF2">
    <property type="entry name" value="BIOFILM ARCHITECTURE MAINTENANCE PROTEIN MBAA"/>
    <property type="match status" value="1"/>
</dbReference>
<dbReference type="CDD" id="cd01948">
    <property type="entry name" value="EAL"/>
    <property type="match status" value="1"/>
</dbReference>
<evidence type="ECO:0000259" key="6">
    <source>
        <dbReference type="PROSITE" id="PS50885"/>
    </source>
</evidence>
<feature type="domain" description="HAMP" evidence="6">
    <location>
        <begin position="299"/>
        <end position="352"/>
    </location>
</feature>
<evidence type="ECO:0000256" key="4">
    <source>
        <dbReference type="SAM" id="Phobius"/>
    </source>
</evidence>
<dbReference type="SMART" id="SM00267">
    <property type="entry name" value="GGDEF"/>
    <property type="match status" value="1"/>
</dbReference>
<evidence type="ECO:0000256" key="2">
    <source>
        <dbReference type="ARBA" id="ARBA00022475"/>
    </source>
</evidence>
<dbReference type="PROSITE" id="PS50885">
    <property type="entry name" value="HAMP"/>
    <property type="match status" value="1"/>
</dbReference>
<dbReference type="Pfam" id="PF00990">
    <property type="entry name" value="GGDEF"/>
    <property type="match status" value="1"/>
</dbReference>
<evidence type="ECO:0008006" key="10">
    <source>
        <dbReference type="Google" id="ProtNLM"/>
    </source>
</evidence>
<dbReference type="Gene3D" id="6.10.340.10">
    <property type="match status" value="1"/>
</dbReference>
<dbReference type="SMART" id="SM00052">
    <property type="entry name" value="EAL"/>
    <property type="match status" value="1"/>
</dbReference>
<dbReference type="InterPro" id="IPR052155">
    <property type="entry name" value="Biofilm_reg_signaling"/>
</dbReference>
<dbReference type="InterPro" id="IPR043128">
    <property type="entry name" value="Rev_trsase/Diguanyl_cyclase"/>
</dbReference>
<keyword evidence="4" id="KW-0812">Transmembrane</keyword>
<dbReference type="Pfam" id="PF00563">
    <property type="entry name" value="EAL"/>
    <property type="match status" value="1"/>
</dbReference>
<dbReference type="Proteomes" id="UP000838324">
    <property type="component" value="Unassembled WGS sequence"/>
</dbReference>
<dbReference type="InterPro" id="IPR007892">
    <property type="entry name" value="CHASE4"/>
</dbReference>
<organism evidence="8 9">
    <name type="scientific">Paenibacillus auburnensis</name>
    <dbReference type="NCBI Taxonomy" id="2905649"/>
    <lineage>
        <taxon>Bacteria</taxon>
        <taxon>Bacillati</taxon>
        <taxon>Bacillota</taxon>
        <taxon>Bacilli</taxon>
        <taxon>Bacillales</taxon>
        <taxon>Paenibacillaceae</taxon>
        <taxon>Paenibacillus</taxon>
    </lineage>
</organism>
<dbReference type="Pfam" id="PF00672">
    <property type="entry name" value="HAMP"/>
    <property type="match status" value="1"/>
</dbReference>
<dbReference type="CDD" id="cd01949">
    <property type="entry name" value="GGDEF"/>
    <property type="match status" value="1"/>
</dbReference>
<feature type="transmembrane region" description="Helical" evidence="4">
    <location>
        <begin position="281"/>
        <end position="301"/>
    </location>
</feature>
<dbReference type="SMART" id="SM00304">
    <property type="entry name" value="HAMP"/>
    <property type="match status" value="1"/>
</dbReference>
<accession>A0ABN8GNG2</accession>
<dbReference type="PROSITE" id="PS50883">
    <property type="entry name" value="EAL"/>
    <property type="match status" value="1"/>
</dbReference>
<dbReference type="InterPro" id="IPR000160">
    <property type="entry name" value="GGDEF_dom"/>
</dbReference>
<dbReference type="InterPro" id="IPR029787">
    <property type="entry name" value="Nucleotide_cyclase"/>
</dbReference>
<dbReference type="Pfam" id="PF05228">
    <property type="entry name" value="CHASE4"/>
    <property type="match status" value="1"/>
</dbReference>
<name>A0ABN8GNG2_9BACL</name>
<dbReference type="EMBL" id="CAKMMG010000004">
    <property type="protein sequence ID" value="CAH1210038.1"/>
    <property type="molecule type" value="Genomic_DNA"/>
</dbReference>
<dbReference type="CDD" id="cd06225">
    <property type="entry name" value="HAMP"/>
    <property type="match status" value="1"/>
</dbReference>
<sequence>MKLSRKIMIFISVVALLGLGVTYLLLHLILLNRFEKLDQEALRDKMDDVVSSYQSELMNMKTGLLKYSIWDETYQFMESAAPAGRADPIGQAYLNRNFSPVTYEINHFDIMALLNSSGLPLYGGEYHPDSGKVSPLKSEYLTLFNLINRRLPEFSGAEDSKAGVVLLDKGPMLITLTPIVNNNKDKPVIGTAIAGRMLQQEEVTRIWDETTSSLQMTRITSGTIAESQGQPVWMSSGSSRMMSIHTVIYDLFGDPGVMITLKHPRQIYESGMESILNFRRFFFAFTLVLCIASLLFVRRFILGRMYALMRNIRAIGNSKDLSIRIRSSSRDEFGDVEHEFNRMIDSLQQAQAELQQQAMLDPLTQLPNRSLFFNRLNEAIASASGAGKQIVLVFIDLDHFKTVNDTLGHDFGDDMLKEIALRISRVIGRNDVVSRLGGDEFTILLSDVPDAASMSMQLSQIQEALSLPHRIQGHLLYNTASIGVSIYPENGGDADYLVKQADLAMFHVKESGRNSILHYSEALEESIRRRKTLSQQLLSAADNDEFEVHYQPILSSDNLKVSKLEALLRWTSPTYGPVSPAEFIPLAETSGSIINIGSWVLRQVCSDLQGFRENGLELTAAVNISAVQLMQSDLRGLLLGLLEEYKLPSSSLELEITESVLVSGDNILLSLQELGNCGFRISLDDFGTGFSSLSYLRRFPVDVIKIDRSFISEMTLEPQGDVLVNSIIELSHNLGLKVVSEGIELQEQFDLLRRLGSDELQGYFISKPIRAIHIPTFLSQNYLFNDKK</sequence>
<evidence type="ECO:0000256" key="3">
    <source>
        <dbReference type="ARBA" id="ARBA00023136"/>
    </source>
</evidence>
<evidence type="ECO:0000256" key="1">
    <source>
        <dbReference type="ARBA" id="ARBA00004236"/>
    </source>
</evidence>
<dbReference type="InterPro" id="IPR035919">
    <property type="entry name" value="EAL_sf"/>
</dbReference>
<gene>
    <name evidence="8" type="ORF">PAECIP111892_03387</name>
</gene>
<dbReference type="NCBIfam" id="TIGR00254">
    <property type="entry name" value="GGDEF"/>
    <property type="match status" value="1"/>
</dbReference>
<proteinExistence type="predicted"/>
<evidence type="ECO:0000313" key="9">
    <source>
        <dbReference type="Proteomes" id="UP000838324"/>
    </source>
</evidence>
<reference evidence="8" key="1">
    <citation type="submission" date="2022-01" db="EMBL/GenBank/DDBJ databases">
        <authorList>
            <person name="Criscuolo A."/>
        </authorList>
    </citation>
    <scope>NUCLEOTIDE SEQUENCE</scope>
    <source>
        <strain evidence="8">CIP111892</strain>
    </source>
</reference>
<dbReference type="RefSeq" id="WP_236335046.1">
    <property type="nucleotide sequence ID" value="NZ_CAKMMG010000004.1"/>
</dbReference>
<comment type="subcellular location">
    <subcellularLocation>
        <location evidence="1">Cell membrane</location>
    </subcellularLocation>
</comment>
<dbReference type="PROSITE" id="PS50887">
    <property type="entry name" value="GGDEF"/>
    <property type="match status" value="1"/>
</dbReference>
<dbReference type="Gene3D" id="3.30.70.270">
    <property type="match status" value="1"/>
</dbReference>
<evidence type="ECO:0000259" key="5">
    <source>
        <dbReference type="PROSITE" id="PS50883"/>
    </source>
</evidence>
<keyword evidence="3 4" id="KW-0472">Membrane</keyword>
<dbReference type="SUPFAM" id="SSF55073">
    <property type="entry name" value="Nucleotide cyclase"/>
    <property type="match status" value="1"/>
</dbReference>
<keyword evidence="2" id="KW-1003">Cell membrane</keyword>
<keyword evidence="9" id="KW-1185">Reference proteome</keyword>
<feature type="domain" description="GGDEF" evidence="7">
    <location>
        <begin position="388"/>
        <end position="521"/>
    </location>
</feature>
<feature type="domain" description="EAL" evidence="5">
    <location>
        <begin position="530"/>
        <end position="782"/>
    </location>
</feature>
<dbReference type="InterPro" id="IPR003660">
    <property type="entry name" value="HAMP_dom"/>
</dbReference>
<dbReference type="Gene3D" id="3.20.20.450">
    <property type="entry name" value="EAL domain"/>
    <property type="match status" value="1"/>
</dbReference>
<dbReference type="InterPro" id="IPR001633">
    <property type="entry name" value="EAL_dom"/>
</dbReference>
<evidence type="ECO:0000259" key="7">
    <source>
        <dbReference type="PROSITE" id="PS50887"/>
    </source>
</evidence>